<sequence length="155" mass="17173">MVSTKHQKPVLTVEPLGNSVNRRAKNLPARAFRAPDPEEKISESKTAESHKPETSLVTILSPKFYSNQCETGRFKTGFPPKDAHTPGPGKVRVRSTDPSLTRIQESSASSKSWSQNFLSQVRSLMLTYRPNTAGEMAHGERLGLEGMEVPVKTQR</sequence>
<name>A0AAE1ASR2_9GAST</name>
<evidence type="ECO:0000256" key="1">
    <source>
        <dbReference type="SAM" id="MobiDB-lite"/>
    </source>
</evidence>
<evidence type="ECO:0000313" key="2">
    <source>
        <dbReference type="EMBL" id="KAK3793355.1"/>
    </source>
</evidence>
<dbReference type="Proteomes" id="UP001283361">
    <property type="component" value="Unassembled WGS sequence"/>
</dbReference>
<protein>
    <submittedName>
        <fullName evidence="2">Uncharacterized protein</fullName>
    </submittedName>
</protein>
<reference evidence="2" key="1">
    <citation type="journal article" date="2023" name="G3 (Bethesda)">
        <title>A reference genome for the long-term kleptoplast-retaining sea slug Elysia crispata morphotype clarki.</title>
        <authorList>
            <person name="Eastman K.E."/>
            <person name="Pendleton A.L."/>
            <person name="Shaikh M.A."/>
            <person name="Suttiyut T."/>
            <person name="Ogas R."/>
            <person name="Tomko P."/>
            <person name="Gavelis G."/>
            <person name="Widhalm J.R."/>
            <person name="Wisecaver J.H."/>
        </authorList>
    </citation>
    <scope>NUCLEOTIDE SEQUENCE</scope>
    <source>
        <strain evidence="2">ECLA1</strain>
    </source>
</reference>
<feature type="region of interest" description="Disordered" evidence="1">
    <location>
        <begin position="1"/>
        <end position="55"/>
    </location>
</feature>
<gene>
    <name evidence="2" type="ORF">RRG08_020732</name>
</gene>
<evidence type="ECO:0000313" key="3">
    <source>
        <dbReference type="Proteomes" id="UP001283361"/>
    </source>
</evidence>
<feature type="compositionally biased region" description="Basic and acidic residues" evidence="1">
    <location>
        <begin position="33"/>
        <end position="53"/>
    </location>
</feature>
<proteinExistence type="predicted"/>
<dbReference type="AlphaFoldDB" id="A0AAE1ASR2"/>
<keyword evidence="3" id="KW-1185">Reference proteome</keyword>
<comment type="caution">
    <text evidence="2">The sequence shown here is derived from an EMBL/GenBank/DDBJ whole genome shotgun (WGS) entry which is preliminary data.</text>
</comment>
<dbReference type="EMBL" id="JAWDGP010001255">
    <property type="protein sequence ID" value="KAK3793355.1"/>
    <property type="molecule type" value="Genomic_DNA"/>
</dbReference>
<feature type="compositionally biased region" description="Polar residues" evidence="1">
    <location>
        <begin position="96"/>
        <end position="105"/>
    </location>
</feature>
<feature type="region of interest" description="Disordered" evidence="1">
    <location>
        <begin position="73"/>
        <end position="114"/>
    </location>
</feature>
<accession>A0AAE1ASR2</accession>
<organism evidence="2 3">
    <name type="scientific">Elysia crispata</name>
    <name type="common">lettuce slug</name>
    <dbReference type="NCBI Taxonomy" id="231223"/>
    <lineage>
        <taxon>Eukaryota</taxon>
        <taxon>Metazoa</taxon>
        <taxon>Spiralia</taxon>
        <taxon>Lophotrochozoa</taxon>
        <taxon>Mollusca</taxon>
        <taxon>Gastropoda</taxon>
        <taxon>Heterobranchia</taxon>
        <taxon>Euthyneura</taxon>
        <taxon>Panpulmonata</taxon>
        <taxon>Sacoglossa</taxon>
        <taxon>Placobranchoidea</taxon>
        <taxon>Plakobranchidae</taxon>
        <taxon>Elysia</taxon>
    </lineage>
</organism>